<evidence type="ECO:0000259" key="1">
    <source>
        <dbReference type="Pfam" id="PF08239"/>
    </source>
</evidence>
<accession>A0A7C9VC47</accession>
<evidence type="ECO:0000313" key="2">
    <source>
        <dbReference type="EMBL" id="NGX94508.1"/>
    </source>
</evidence>
<dbReference type="Pfam" id="PF08239">
    <property type="entry name" value="SH3_3"/>
    <property type="match status" value="1"/>
</dbReference>
<dbReference type="AlphaFoldDB" id="A0A7C9VC47"/>
<dbReference type="InterPro" id="IPR003646">
    <property type="entry name" value="SH3-like_bac-type"/>
</dbReference>
<dbReference type="Gene3D" id="2.30.30.40">
    <property type="entry name" value="SH3 Domains"/>
    <property type="match status" value="1"/>
</dbReference>
<gene>
    <name evidence="2" type="ORF">G4V63_04520</name>
</gene>
<comment type="caution">
    <text evidence="2">The sequence shown here is derived from an EMBL/GenBank/DDBJ whole genome shotgun (WGS) entry which is preliminary data.</text>
</comment>
<sequence>MERLFKIGALVVLLAMGVMGGARAGTMSGYSGVNLNIRSGPSAKFPAVGVLGAGSELTIHGCVKEYRWCDISASGMRGWASGAHIQFLYENRRVYVPAYAAQVEIPIVTFHVSDYWNTYYRDYSFYSEYDRTGRNRH</sequence>
<name>A0A7C9VC47_9BRAD</name>
<evidence type="ECO:0000313" key="3">
    <source>
        <dbReference type="Proteomes" id="UP000480266"/>
    </source>
</evidence>
<reference evidence="2" key="1">
    <citation type="submission" date="2020-02" db="EMBL/GenBank/DDBJ databases">
        <title>Draft genome sequence of Candidatus Afipia apatlaquensis IBT-C3, a potential strain for decolorization of textile dyes.</title>
        <authorList>
            <person name="Sanchez-Reyes A."/>
            <person name="Breton-Deval L."/>
            <person name="Mangelson H."/>
            <person name="Sanchez-Flores A."/>
        </authorList>
    </citation>
    <scope>NUCLEOTIDE SEQUENCE [LARGE SCALE GENOMIC DNA]</scope>
    <source>
        <strain evidence="2">IBT-C3</strain>
    </source>
</reference>
<proteinExistence type="predicted"/>
<protein>
    <submittedName>
        <fullName evidence="2">SH3 domain-containing protein</fullName>
    </submittedName>
</protein>
<dbReference type="EMBL" id="JAAMRR010000229">
    <property type="protein sequence ID" value="NGX94508.1"/>
    <property type="molecule type" value="Genomic_DNA"/>
</dbReference>
<organism evidence="2 3">
    <name type="scientific">Candidatus Afipia apatlaquensis</name>
    <dbReference type="NCBI Taxonomy" id="2712852"/>
    <lineage>
        <taxon>Bacteria</taxon>
        <taxon>Pseudomonadati</taxon>
        <taxon>Pseudomonadota</taxon>
        <taxon>Alphaproteobacteria</taxon>
        <taxon>Hyphomicrobiales</taxon>
        <taxon>Nitrobacteraceae</taxon>
        <taxon>Afipia</taxon>
    </lineage>
</organism>
<feature type="domain" description="SH3b" evidence="1">
    <location>
        <begin position="34"/>
        <end position="85"/>
    </location>
</feature>
<dbReference type="Proteomes" id="UP000480266">
    <property type="component" value="Unassembled WGS sequence"/>
</dbReference>
<keyword evidence="3" id="KW-1185">Reference proteome</keyword>